<name>A0ABY6US26_BIOOC</name>
<feature type="compositionally biased region" description="Polar residues" evidence="6">
    <location>
        <begin position="200"/>
        <end position="211"/>
    </location>
</feature>
<dbReference type="SUPFAM" id="SSF47459">
    <property type="entry name" value="HLH, helix-loop-helix DNA-binding domain"/>
    <property type="match status" value="1"/>
</dbReference>
<dbReference type="InterPro" id="IPR036638">
    <property type="entry name" value="HLH_DNA-bd_sf"/>
</dbReference>
<dbReference type="Gene3D" id="4.10.280.10">
    <property type="entry name" value="Helix-loop-helix DNA-binding domain"/>
    <property type="match status" value="1"/>
</dbReference>
<feature type="region of interest" description="Disordered" evidence="6">
    <location>
        <begin position="1"/>
        <end position="41"/>
    </location>
</feature>
<reference evidence="8 9" key="1">
    <citation type="submission" date="2019-06" db="EMBL/GenBank/DDBJ databases">
        <authorList>
            <person name="Broberg M."/>
        </authorList>
    </citation>
    <scope>NUCLEOTIDE SEQUENCE [LARGE SCALE GENOMIC DNA]</scope>
</reference>
<keyword evidence="4" id="KW-0804">Transcription</keyword>
<evidence type="ECO:0000313" key="8">
    <source>
        <dbReference type="EMBL" id="VUC34019.1"/>
    </source>
</evidence>
<dbReference type="InterPro" id="IPR052207">
    <property type="entry name" value="Max-like/E-box_TFs"/>
</dbReference>
<protein>
    <recommendedName>
        <fullName evidence="7">BHLH domain-containing protein</fullName>
    </recommendedName>
</protein>
<evidence type="ECO:0000256" key="6">
    <source>
        <dbReference type="SAM" id="MobiDB-lite"/>
    </source>
</evidence>
<sequence length="522" mass="57346">MASDKSPSDPYLPFGYAIDPNQEPQDPPEPPPGDPLLTDSDSKFLSSFFEDMTADQYNMPSFGEGLNFSDSWLDLPPQFMGTATSFGPQFGTSLAPTNGQGIPGESIDFRSASEANLMPPPPLPHAHNHIQSHQTIQQQQQHPPQQHPQQQQPQLQQHNSQHNTQHNLQQHPQRHAQQHAQQHQYHSDDVLNAAATLLQNGSGSRSASGNHEYNFPRRPVAPPANHLRHQPMDEFPTDGRRSVPQSQEAEYGDWMYGAQQQGRVPPALENDRANDFQWGSDANFSPVQGYTPRLNKGPTTIDSMHREQMKILESLEVSKSAASTRPSSPTNTHHGQKSSGQTQSLPKVKEDPEAPPRKRRKSKNAREGTEPIEGDDTPTPVPASAATKPRRRKPKAERSTSDNSPPPSATSVTAPGFGEGPSSEAGSSGGGAGKRRKPSVNGSKPTRENLSEEQKRENHIRSEQKRRTLIKEGFDDLCELVPGLRGGGFSKSTMLTIAAEWLEELLQGNEALESQLATIERG</sequence>
<feature type="compositionally biased region" description="Polar residues" evidence="6">
    <location>
        <begin position="84"/>
        <end position="100"/>
    </location>
</feature>
<feature type="region of interest" description="Disordered" evidence="6">
    <location>
        <begin position="84"/>
        <end position="186"/>
    </location>
</feature>
<dbReference type="InterPro" id="IPR011598">
    <property type="entry name" value="bHLH_dom"/>
</dbReference>
<dbReference type="Pfam" id="PF00010">
    <property type="entry name" value="HLH"/>
    <property type="match status" value="1"/>
</dbReference>
<dbReference type="CDD" id="cd11404">
    <property type="entry name" value="bHLHzip_Mlx_like"/>
    <property type="match status" value="1"/>
</dbReference>
<accession>A0ABY6US26</accession>
<comment type="subcellular location">
    <subcellularLocation>
        <location evidence="1">Nucleus</location>
    </subcellularLocation>
</comment>
<evidence type="ECO:0000256" key="3">
    <source>
        <dbReference type="ARBA" id="ARBA00023125"/>
    </source>
</evidence>
<organism evidence="8 9">
    <name type="scientific">Bionectria ochroleuca</name>
    <name type="common">Gliocladium roseum</name>
    <dbReference type="NCBI Taxonomy" id="29856"/>
    <lineage>
        <taxon>Eukaryota</taxon>
        <taxon>Fungi</taxon>
        <taxon>Dikarya</taxon>
        <taxon>Ascomycota</taxon>
        <taxon>Pezizomycotina</taxon>
        <taxon>Sordariomycetes</taxon>
        <taxon>Hypocreomycetidae</taxon>
        <taxon>Hypocreales</taxon>
        <taxon>Bionectriaceae</taxon>
        <taxon>Clonostachys</taxon>
    </lineage>
</organism>
<dbReference type="PANTHER" id="PTHR15741">
    <property type="entry name" value="BASIC HELIX-LOOP-HELIX ZIP TRANSCRIPTION FACTOR"/>
    <property type="match status" value="1"/>
</dbReference>
<feature type="compositionally biased region" description="Low complexity" evidence="6">
    <location>
        <begin position="409"/>
        <end position="426"/>
    </location>
</feature>
<keyword evidence="2" id="KW-0805">Transcription regulation</keyword>
<keyword evidence="3" id="KW-0238">DNA-binding</keyword>
<feature type="compositionally biased region" description="Pro residues" evidence="6">
    <location>
        <begin position="25"/>
        <end position="34"/>
    </location>
</feature>
<feature type="compositionally biased region" description="Polar residues" evidence="6">
    <location>
        <begin position="320"/>
        <end position="345"/>
    </location>
</feature>
<feature type="region of interest" description="Disordered" evidence="6">
    <location>
        <begin position="263"/>
        <end position="467"/>
    </location>
</feature>
<feature type="region of interest" description="Disordered" evidence="6">
    <location>
        <begin position="200"/>
        <end position="248"/>
    </location>
</feature>
<feature type="domain" description="BHLH" evidence="7">
    <location>
        <begin position="454"/>
        <end position="505"/>
    </location>
</feature>
<evidence type="ECO:0000256" key="1">
    <source>
        <dbReference type="ARBA" id="ARBA00004123"/>
    </source>
</evidence>
<evidence type="ECO:0000256" key="2">
    <source>
        <dbReference type="ARBA" id="ARBA00023015"/>
    </source>
</evidence>
<feature type="compositionally biased region" description="Basic and acidic residues" evidence="6">
    <location>
        <begin position="445"/>
        <end position="467"/>
    </location>
</feature>
<dbReference type="EMBL" id="CABFNS010000875">
    <property type="protein sequence ID" value="VUC34019.1"/>
    <property type="molecule type" value="Genomic_DNA"/>
</dbReference>
<keyword evidence="5" id="KW-0539">Nucleus</keyword>
<dbReference type="SMART" id="SM00353">
    <property type="entry name" value="HLH"/>
    <property type="match status" value="1"/>
</dbReference>
<evidence type="ECO:0000313" key="9">
    <source>
        <dbReference type="Proteomes" id="UP000766486"/>
    </source>
</evidence>
<comment type="caution">
    <text evidence="8">The sequence shown here is derived from an EMBL/GenBank/DDBJ whole genome shotgun (WGS) entry which is preliminary data.</text>
</comment>
<feature type="compositionally biased region" description="Basic and acidic residues" evidence="6">
    <location>
        <begin position="347"/>
        <end position="356"/>
    </location>
</feature>
<dbReference type="Proteomes" id="UP000766486">
    <property type="component" value="Unassembled WGS sequence"/>
</dbReference>
<proteinExistence type="predicted"/>
<keyword evidence="9" id="KW-1185">Reference proteome</keyword>
<evidence type="ECO:0000256" key="5">
    <source>
        <dbReference type="ARBA" id="ARBA00023242"/>
    </source>
</evidence>
<evidence type="ECO:0000259" key="7">
    <source>
        <dbReference type="PROSITE" id="PS50888"/>
    </source>
</evidence>
<feature type="compositionally biased region" description="Low complexity" evidence="6">
    <location>
        <begin position="129"/>
        <end position="171"/>
    </location>
</feature>
<dbReference type="PROSITE" id="PS50888">
    <property type="entry name" value="BHLH"/>
    <property type="match status" value="1"/>
</dbReference>
<dbReference type="PANTHER" id="PTHR15741:SF27">
    <property type="entry name" value="TRANSCRIPTION FACTOR AP-4"/>
    <property type="match status" value="1"/>
</dbReference>
<gene>
    <name evidence="8" type="ORF">CLO192961_LOCUS368672</name>
</gene>
<evidence type="ECO:0000256" key="4">
    <source>
        <dbReference type="ARBA" id="ARBA00023163"/>
    </source>
</evidence>